<dbReference type="Pfam" id="PF00395">
    <property type="entry name" value="SLH"/>
    <property type="match status" value="1"/>
</dbReference>
<dbReference type="InterPro" id="IPR001119">
    <property type="entry name" value="SLH_dom"/>
</dbReference>
<evidence type="ECO:0000259" key="2">
    <source>
        <dbReference type="PROSITE" id="PS51272"/>
    </source>
</evidence>
<name>A0A5D4MBF1_9BACI</name>
<organism evidence="3 4">
    <name type="scientific">Rossellomorea vietnamensis</name>
    <dbReference type="NCBI Taxonomy" id="218284"/>
    <lineage>
        <taxon>Bacteria</taxon>
        <taxon>Bacillati</taxon>
        <taxon>Bacillota</taxon>
        <taxon>Bacilli</taxon>
        <taxon>Bacillales</taxon>
        <taxon>Bacillaceae</taxon>
        <taxon>Rossellomorea</taxon>
    </lineage>
</organism>
<proteinExistence type="predicted"/>
<reference evidence="3 4" key="1">
    <citation type="submission" date="2019-08" db="EMBL/GenBank/DDBJ databases">
        <title>Bacillus genomes from the desert of Cuatro Cienegas, Coahuila.</title>
        <authorList>
            <person name="Olmedo-Alvarez G."/>
        </authorList>
    </citation>
    <scope>NUCLEOTIDE SEQUENCE [LARGE SCALE GENOMIC DNA]</scope>
    <source>
        <strain evidence="3 4">CH128b_4D</strain>
    </source>
</reference>
<evidence type="ECO:0000256" key="1">
    <source>
        <dbReference type="ARBA" id="ARBA00022729"/>
    </source>
</evidence>
<sequence>MRSRLLYLISCGSFLLLGSYLKDVIFRLGYPPVPDRRRIGAEGVRPPAGLAGQVRPRNQSFDLTSVNVCGVPTCLQMAVMIHRAFKNTVPFNSTGKRFTDVPSGYWAEKEINQAAANEIIRGYDTLFKPRNPATRAQGIVMIHRALRQETSSLPAKQEIIILVTDHLDKERLYWSQENYDSLRTVYESGTSGY</sequence>
<gene>
    <name evidence="3" type="ORF">FZC84_13105</name>
</gene>
<evidence type="ECO:0000313" key="4">
    <source>
        <dbReference type="Proteomes" id="UP000325182"/>
    </source>
</evidence>
<accession>A0A5D4MBF1</accession>
<evidence type="ECO:0000313" key="3">
    <source>
        <dbReference type="EMBL" id="TYR98956.1"/>
    </source>
</evidence>
<dbReference type="EMBL" id="VTEG01000008">
    <property type="protein sequence ID" value="TYR98956.1"/>
    <property type="molecule type" value="Genomic_DNA"/>
</dbReference>
<protein>
    <submittedName>
        <fullName evidence="3">S-layer homology domain-containing protein</fullName>
    </submittedName>
</protein>
<dbReference type="PROSITE" id="PS51272">
    <property type="entry name" value="SLH"/>
    <property type="match status" value="1"/>
</dbReference>
<dbReference type="AlphaFoldDB" id="A0A5D4MBF1"/>
<comment type="caution">
    <text evidence="3">The sequence shown here is derived from an EMBL/GenBank/DDBJ whole genome shotgun (WGS) entry which is preliminary data.</text>
</comment>
<keyword evidence="1" id="KW-0732">Signal</keyword>
<dbReference type="Proteomes" id="UP000325182">
    <property type="component" value="Unassembled WGS sequence"/>
</dbReference>
<feature type="domain" description="SLH" evidence="2">
    <location>
        <begin position="94"/>
        <end position="156"/>
    </location>
</feature>